<gene>
    <name evidence="1" type="ordered locus">WS0215</name>
</gene>
<evidence type="ECO:0008006" key="3">
    <source>
        <dbReference type="Google" id="ProtNLM"/>
    </source>
</evidence>
<organism evidence="2">
    <name type="scientific">Wolinella succinogenes (strain ATCC 29543 / DSM 1740 / CCUG 13145 / JCM 31913 / LMG 7466 / NCTC 11488 / FDC 602W)</name>
    <name type="common">Vibrio succinogenes</name>
    <dbReference type="NCBI Taxonomy" id="273121"/>
    <lineage>
        <taxon>Bacteria</taxon>
        <taxon>Pseudomonadati</taxon>
        <taxon>Campylobacterota</taxon>
        <taxon>Epsilonproteobacteria</taxon>
        <taxon>Campylobacterales</taxon>
        <taxon>Helicobacteraceae</taxon>
        <taxon>Wolinella</taxon>
    </lineage>
</organism>
<dbReference type="SUPFAM" id="SSF53146">
    <property type="entry name" value="Nitrogenase accessory factor-like"/>
    <property type="match status" value="1"/>
</dbReference>
<accession>Q7MSQ8</accession>
<keyword evidence="2" id="KW-1185">Reference proteome</keyword>
<dbReference type="InterPro" id="IPR036105">
    <property type="entry name" value="DiNase_FeMo-co_biosyn_sf"/>
</dbReference>
<reference evidence="1 2" key="1">
    <citation type="journal article" date="2003" name="Proc. Natl. Acad. Sci. U.S.A.">
        <title>Complete genome sequence and analysis of Wolinella succinogenes.</title>
        <authorList>
            <person name="Baar C."/>
            <person name="Eppinger M."/>
            <person name="Raddatz G."/>
            <person name="Simon JM."/>
            <person name="Lanz C."/>
            <person name="Klimmek O."/>
            <person name="Nandakumar R."/>
            <person name="Gross R."/>
            <person name="Rosinus A."/>
            <person name="Keller H."/>
            <person name="Jagtap P."/>
            <person name="Linke B."/>
            <person name="Meyer F."/>
            <person name="Lederer H."/>
            <person name="Schuster S.C."/>
        </authorList>
    </citation>
    <scope>NUCLEOTIDE SEQUENCE [LARGE SCALE GENOMIC DNA]</scope>
    <source>
        <strain evidence="2">ATCC 29543 / DSM 1740 / CCUG 13145 / JCM 31913 / LMG 7466 / NCTC 11488 / FDC 602W</strain>
    </source>
</reference>
<dbReference type="eggNOG" id="COG1433">
    <property type="taxonomic scope" value="Bacteria"/>
</dbReference>
<dbReference type="AlphaFoldDB" id="Q7MSQ8"/>
<dbReference type="HOGENOM" id="CLU_159902_0_0_7"/>
<dbReference type="Proteomes" id="UP000000422">
    <property type="component" value="Chromosome"/>
</dbReference>
<protein>
    <recommendedName>
        <fullName evidence="3">Dinitrogenase iron-molybdenum cofactor biosynthesis domain-containing protein</fullName>
    </recommendedName>
</protein>
<evidence type="ECO:0000313" key="2">
    <source>
        <dbReference type="Proteomes" id="UP000000422"/>
    </source>
</evidence>
<proteinExistence type="predicted"/>
<evidence type="ECO:0000313" key="1">
    <source>
        <dbReference type="EMBL" id="CAE09373.1"/>
    </source>
</evidence>
<name>Q7MSQ8_WOLSU</name>
<dbReference type="RefSeq" id="WP_011138173.1">
    <property type="nucleotide sequence ID" value="NC_005090.1"/>
</dbReference>
<dbReference type="EMBL" id="BX571657">
    <property type="protein sequence ID" value="CAE09373.1"/>
    <property type="molecule type" value="Genomic_DNA"/>
</dbReference>
<sequence length="128" mass="14174">MKIAIPLKNEAQEIFTNAGHTPFFGIFEAKGSGMFKKFDLIEMRENPRVNLEAEMGCSHSHDDSESCEEKEAHKKEHDVLAHLIQDCSVLLVKRACKNTALVMQENGIAIKKIPAEVTHASGALPFAL</sequence>
<dbReference type="Gene3D" id="3.30.420.130">
    <property type="entry name" value="Dinitrogenase iron-molybdenum cofactor biosynthesis domain"/>
    <property type="match status" value="1"/>
</dbReference>
<dbReference type="STRING" id="273121.WS0215"/>
<dbReference type="KEGG" id="wsu:WS0215"/>